<keyword evidence="3" id="KW-0325">Glycoprotein</keyword>
<reference evidence="5 6" key="1">
    <citation type="submission" date="2023-11" db="EMBL/GenBank/DDBJ databases">
        <title>Halocaridina rubra genome assembly.</title>
        <authorList>
            <person name="Smith C."/>
        </authorList>
    </citation>
    <scope>NUCLEOTIDE SEQUENCE [LARGE SCALE GENOMIC DNA]</scope>
    <source>
        <strain evidence="5">EP-1</strain>
        <tissue evidence="5">Whole</tissue>
    </source>
</reference>
<dbReference type="EMBL" id="JAXCGZ010017374">
    <property type="protein sequence ID" value="KAK7068209.1"/>
    <property type="molecule type" value="Genomic_DNA"/>
</dbReference>
<comment type="similarity">
    <text evidence="1">Belongs to the type-B carboxylesterase/lipase family.</text>
</comment>
<dbReference type="Proteomes" id="UP001381693">
    <property type="component" value="Unassembled WGS sequence"/>
</dbReference>
<dbReference type="SUPFAM" id="SSF53474">
    <property type="entry name" value="alpha/beta-Hydrolases"/>
    <property type="match status" value="1"/>
</dbReference>
<keyword evidence="2" id="KW-0732">Signal</keyword>
<dbReference type="InterPro" id="IPR002018">
    <property type="entry name" value="CarbesteraseB"/>
</dbReference>
<dbReference type="AlphaFoldDB" id="A0AAN8WXF9"/>
<feature type="non-terminal residue" evidence="5">
    <location>
        <position position="1"/>
    </location>
</feature>
<dbReference type="InterPro" id="IPR029058">
    <property type="entry name" value="AB_hydrolase_fold"/>
</dbReference>
<organism evidence="5 6">
    <name type="scientific">Halocaridina rubra</name>
    <name type="common">Hawaiian red shrimp</name>
    <dbReference type="NCBI Taxonomy" id="373956"/>
    <lineage>
        <taxon>Eukaryota</taxon>
        <taxon>Metazoa</taxon>
        <taxon>Ecdysozoa</taxon>
        <taxon>Arthropoda</taxon>
        <taxon>Crustacea</taxon>
        <taxon>Multicrustacea</taxon>
        <taxon>Malacostraca</taxon>
        <taxon>Eumalacostraca</taxon>
        <taxon>Eucarida</taxon>
        <taxon>Decapoda</taxon>
        <taxon>Pleocyemata</taxon>
        <taxon>Caridea</taxon>
        <taxon>Atyoidea</taxon>
        <taxon>Atyidae</taxon>
        <taxon>Halocaridina</taxon>
    </lineage>
</organism>
<dbReference type="InterPro" id="IPR051093">
    <property type="entry name" value="Neuroligin/BSAL"/>
</dbReference>
<dbReference type="Pfam" id="PF00135">
    <property type="entry name" value="COesterase"/>
    <property type="match status" value="1"/>
</dbReference>
<dbReference type="PROSITE" id="PS00941">
    <property type="entry name" value="CARBOXYLESTERASE_B_2"/>
    <property type="match status" value="1"/>
</dbReference>
<proteinExistence type="inferred from homology"/>
<gene>
    <name evidence="5" type="ORF">SK128_015674</name>
</gene>
<evidence type="ECO:0000256" key="1">
    <source>
        <dbReference type="ARBA" id="ARBA00005964"/>
    </source>
</evidence>
<comment type="caution">
    <text evidence="5">The sequence shown here is derived from an EMBL/GenBank/DDBJ whole genome shotgun (WGS) entry which is preliminary data.</text>
</comment>
<evidence type="ECO:0000256" key="3">
    <source>
        <dbReference type="ARBA" id="ARBA00023180"/>
    </source>
</evidence>
<evidence type="ECO:0000313" key="5">
    <source>
        <dbReference type="EMBL" id="KAK7068209.1"/>
    </source>
</evidence>
<name>A0AAN8WXF9_HALRR</name>
<evidence type="ECO:0000259" key="4">
    <source>
        <dbReference type="Pfam" id="PF00135"/>
    </source>
</evidence>
<keyword evidence="6" id="KW-1185">Reference proteome</keyword>
<evidence type="ECO:0000256" key="2">
    <source>
        <dbReference type="ARBA" id="ARBA00022729"/>
    </source>
</evidence>
<sequence length="120" mass="13995">RENINFTPVIQTKYGQLRGFYKEIGVYGVRVKTYLSVPYATPPIGANRFSPTRTLSQWVDIRNATNFGPVCPQRFPEVTNETHALRRMSWARLQQIKRYLPLLRNQSEDCLYLNLYVPEG</sequence>
<protein>
    <recommendedName>
        <fullName evidence="4">Carboxylesterase type B domain-containing protein</fullName>
    </recommendedName>
</protein>
<feature type="domain" description="Carboxylesterase type B" evidence="4">
    <location>
        <begin position="7"/>
        <end position="119"/>
    </location>
</feature>
<evidence type="ECO:0000313" key="6">
    <source>
        <dbReference type="Proteomes" id="UP001381693"/>
    </source>
</evidence>
<dbReference type="InterPro" id="IPR019819">
    <property type="entry name" value="Carboxylesterase_B_CS"/>
</dbReference>
<accession>A0AAN8WXF9</accession>
<dbReference type="Gene3D" id="3.40.50.1820">
    <property type="entry name" value="alpha/beta hydrolase"/>
    <property type="match status" value="1"/>
</dbReference>
<dbReference type="PANTHER" id="PTHR43903">
    <property type="entry name" value="NEUROLIGIN"/>
    <property type="match status" value="1"/>
</dbReference>